<dbReference type="PATRIC" id="fig|284581.3.peg.4357"/>
<dbReference type="PANTHER" id="PTHR30146:SF148">
    <property type="entry name" value="HTH-TYPE TRANSCRIPTIONAL REPRESSOR PURR-RELATED"/>
    <property type="match status" value="1"/>
</dbReference>
<dbReference type="EMBL" id="LILC01000030">
    <property type="protein sequence ID" value="KOO41192.1"/>
    <property type="molecule type" value="Genomic_DNA"/>
</dbReference>
<dbReference type="CDD" id="cd01392">
    <property type="entry name" value="HTH_LacI"/>
    <property type="match status" value="1"/>
</dbReference>
<dbReference type="Pfam" id="PF13377">
    <property type="entry name" value="Peripla_BP_3"/>
    <property type="match status" value="1"/>
</dbReference>
<sequence length="342" mass="38336">MVTIYDVAKKSGFSSTTVSKALNNYSDVSEKTKKKILETAAEMGYLPNAHAQYLSTKKSWTLGVMFSEANEVGMKHPFFSAVIESFRKYAERGGYDLILASRNLRTRDTSYLEHFLHRAVDGVIVICSDPTDPQVKEIVESELPVIIIDMDHQNCSIVKSDNVEGAKMAVRHLYDLGHTKIAHIAGVRSSDVSNERIRGYEEALKELQLPYNPEYLIDGGLFSIEGGKQAMKRLLDLPETPTSVFVAGDHMAIGAIEAIKEHGLLVPEDISVIGYDDIEMASYITPKLTTIRQDTEEIGKRAAEILIEQINKKNKMIVSERIPVELMIRESCSEPNREKRKK</sequence>
<dbReference type="Proteomes" id="UP000037558">
    <property type="component" value="Unassembled WGS sequence"/>
</dbReference>
<dbReference type="Gene3D" id="1.10.260.40">
    <property type="entry name" value="lambda repressor-like DNA-binding domains"/>
    <property type="match status" value="1"/>
</dbReference>
<evidence type="ECO:0000256" key="1">
    <source>
        <dbReference type="ARBA" id="ARBA00022491"/>
    </source>
</evidence>
<dbReference type="SUPFAM" id="SSF53822">
    <property type="entry name" value="Periplasmic binding protein-like I"/>
    <property type="match status" value="1"/>
</dbReference>
<dbReference type="InterPro" id="IPR046335">
    <property type="entry name" value="LacI/GalR-like_sensor"/>
</dbReference>
<organism evidence="6 7">
    <name type="scientific">Priestia koreensis</name>
    <dbReference type="NCBI Taxonomy" id="284581"/>
    <lineage>
        <taxon>Bacteria</taxon>
        <taxon>Bacillati</taxon>
        <taxon>Bacillota</taxon>
        <taxon>Bacilli</taxon>
        <taxon>Bacillales</taxon>
        <taxon>Bacillaceae</taxon>
        <taxon>Priestia</taxon>
    </lineage>
</organism>
<evidence type="ECO:0000259" key="5">
    <source>
        <dbReference type="PROSITE" id="PS50932"/>
    </source>
</evidence>
<dbReference type="SMART" id="SM00354">
    <property type="entry name" value="HTH_LACI"/>
    <property type="match status" value="1"/>
</dbReference>
<dbReference type="SUPFAM" id="SSF47413">
    <property type="entry name" value="lambda repressor-like DNA-binding domains"/>
    <property type="match status" value="1"/>
</dbReference>
<keyword evidence="4" id="KW-0804">Transcription</keyword>
<dbReference type="PANTHER" id="PTHR30146">
    <property type="entry name" value="LACI-RELATED TRANSCRIPTIONAL REPRESSOR"/>
    <property type="match status" value="1"/>
</dbReference>
<keyword evidence="2" id="KW-0805">Transcription regulation</keyword>
<proteinExistence type="predicted"/>
<dbReference type="STRING" id="284581.AMD01_19840"/>
<dbReference type="OrthoDB" id="9775106at2"/>
<dbReference type="InterPro" id="IPR000843">
    <property type="entry name" value="HTH_LacI"/>
</dbReference>
<name>A0A0M0KRF2_9BACI</name>
<comment type="caution">
    <text evidence="6">The sequence shown here is derived from an EMBL/GenBank/DDBJ whole genome shotgun (WGS) entry which is preliminary data.</text>
</comment>
<evidence type="ECO:0000313" key="6">
    <source>
        <dbReference type="EMBL" id="KOO41192.1"/>
    </source>
</evidence>
<dbReference type="CDD" id="cd06267">
    <property type="entry name" value="PBP1_LacI_sugar_binding-like"/>
    <property type="match status" value="1"/>
</dbReference>
<gene>
    <name evidence="6" type="ORF">AMD01_19840</name>
</gene>
<keyword evidence="1" id="KW-0678">Repressor</keyword>
<dbReference type="GO" id="GO:0003700">
    <property type="term" value="F:DNA-binding transcription factor activity"/>
    <property type="evidence" value="ECO:0007669"/>
    <property type="project" value="TreeGrafter"/>
</dbReference>
<evidence type="ECO:0000313" key="7">
    <source>
        <dbReference type="Proteomes" id="UP000037558"/>
    </source>
</evidence>
<dbReference type="InterPro" id="IPR028082">
    <property type="entry name" value="Peripla_BP_I"/>
</dbReference>
<reference evidence="7" key="1">
    <citation type="submission" date="2015-08" db="EMBL/GenBank/DDBJ databases">
        <title>Fjat-14210 dsm16467.</title>
        <authorList>
            <person name="Liu B."/>
            <person name="Wang J."/>
            <person name="Zhu Y."/>
            <person name="Liu G."/>
            <person name="Chen Q."/>
            <person name="Chen Z."/>
            <person name="Lan J."/>
            <person name="Che J."/>
            <person name="Ge C."/>
            <person name="Shi H."/>
            <person name="Pan Z."/>
            <person name="Liu X."/>
        </authorList>
    </citation>
    <scope>NUCLEOTIDE SEQUENCE [LARGE SCALE GENOMIC DNA]</scope>
    <source>
        <strain evidence="7">DSM 16467</strain>
    </source>
</reference>
<dbReference type="AlphaFoldDB" id="A0A0M0KRF2"/>
<dbReference type="RefSeq" id="WP_053403177.1">
    <property type="nucleotide sequence ID" value="NZ_JAUKEN010000005.1"/>
</dbReference>
<keyword evidence="3" id="KW-0238">DNA-binding</keyword>
<dbReference type="Pfam" id="PF00356">
    <property type="entry name" value="LacI"/>
    <property type="match status" value="1"/>
</dbReference>
<accession>A0A0M0KRF2</accession>
<evidence type="ECO:0000256" key="2">
    <source>
        <dbReference type="ARBA" id="ARBA00023015"/>
    </source>
</evidence>
<dbReference type="InterPro" id="IPR010982">
    <property type="entry name" value="Lambda_DNA-bd_dom_sf"/>
</dbReference>
<keyword evidence="7" id="KW-1185">Reference proteome</keyword>
<dbReference type="GO" id="GO:0000976">
    <property type="term" value="F:transcription cis-regulatory region binding"/>
    <property type="evidence" value="ECO:0007669"/>
    <property type="project" value="TreeGrafter"/>
</dbReference>
<dbReference type="Gene3D" id="3.40.50.2300">
    <property type="match status" value="2"/>
</dbReference>
<evidence type="ECO:0000256" key="4">
    <source>
        <dbReference type="ARBA" id="ARBA00023163"/>
    </source>
</evidence>
<dbReference type="PROSITE" id="PS50932">
    <property type="entry name" value="HTH_LACI_2"/>
    <property type="match status" value="1"/>
</dbReference>
<protein>
    <submittedName>
        <fullName evidence="6">LacI family transcriptional regulator</fullName>
    </submittedName>
</protein>
<evidence type="ECO:0000256" key="3">
    <source>
        <dbReference type="ARBA" id="ARBA00023125"/>
    </source>
</evidence>
<feature type="domain" description="HTH lacI-type" evidence="5">
    <location>
        <begin position="2"/>
        <end position="56"/>
    </location>
</feature>